<evidence type="ECO:0000313" key="3">
    <source>
        <dbReference type="EMBL" id="UYU66247.1"/>
    </source>
</evidence>
<reference evidence="3 5" key="2">
    <citation type="submission" date="2021-06" db="EMBL/GenBank/DDBJ databases">
        <title>Interrogation of the integrated mobile genetic elements in gut-associated Bacteroides with a consensus prediction approach.</title>
        <authorList>
            <person name="Campbell D.E."/>
            <person name="Leigh J.R."/>
            <person name="Kim T."/>
            <person name="England W."/>
            <person name="Whitaker R.J."/>
            <person name="Degnan P.H."/>
        </authorList>
    </citation>
    <scope>NUCLEOTIDE SEQUENCE [LARGE SCALE GENOMIC DNA]</scope>
    <source>
        <strain evidence="3 5">WAL8669</strain>
    </source>
</reference>
<feature type="signal peptide" evidence="1">
    <location>
        <begin position="1"/>
        <end position="19"/>
    </location>
</feature>
<reference evidence="2 4" key="1">
    <citation type="submission" date="2018-08" db="EMBL/GenBank/DDBJ databases">
        <title>A genome reference for cultivated species of the human gut microbiota.</title>
        <authorList>
            <person name="Zou Y."/>
            <person name="Xue W."/>
            <person name="Luo G."/>
        </authorList>
    </citation>
    <scope>NUCLEOTIDE SEQUENCE [LARGE SCALE GENOMIC DNA]</scope>
    <source>
        <strain evidence="2 4">AF37-12</strain>
    </source>
</reference>
<evidence type="ECO:0000313" key="2">
    <source>
        <dbReference type="EMBL" id="RHL55330.1"/>
    </source>
</evidence>
<organism evidence="2 4">
    <name type="scientific">Bacteroides thetaiotaomicron</name>
    <dbReference type="NCBI Taxonomy" id="818"/>
    <lineage>
        <taxon>Bacteria</taxon>
        <taxon>Pseudomonadati</taxon>
        <taxon>Bacteroidota</taxon>
        <taxon>Bacteroidia</taxon>
        <taxon>Bacteroidales</taxon>
        <taxon>Bacteroidaceae</taxon>
        <taxon>Bacteroides</taxon>
    </lineage>
</organism>
<gene>
    <name evidence="2" type="ORF">DW011_18480</name>
    <name evidence="3" type="ORF">KQP68_22230</name>
</gene>
<dbReference type="Proteomes" id="UP001156218">
    <property type="component" value="Chromosome"/>
</dbReference>
<dbReference type="RefSeq" id="WP_118417865.1">
    <property type="nucleotide sequence ID" value="NZ_CP083680.1"/>
</dbReference>
<feature type="chain" id="PRO_5043189858" evidence="1">
    <location>
        <begin position="20"/>
        <end position="367"/>
    </location>
</feature>
<dbReference type="EMBL" id="CP083680">
    <property type="protein sequence ID" value="UYU66247.1"/>
    <property type="molecule type" value="Genomic_DNA"/>
</dbReference>
<protein>
    <submittedName>
        <fullName evidence="2">DUF5017 domain-containing protein</fullName>
    </submittedName>
</protein>
<evidence type="ECO:0000256" key="1">
    <source>
        <dbReference type="SAM" id="SignalP"/>
    </source>
</evidence>
<sequence length="367" mass="40823">MRTSYIKSMFLLTISLLIACSEEDAPNLRISVEADKTEVKVGEPVTFSIWHNAMALSIYTGDDGHDYKTSAYFLLQGLADTDLQNNNYRPIDPEIVPYNCDFANTQTGATTIKDNLSEVINAGSGDNLIGSEAEVEYDESIQQNVLKITSVHPEWWYQALRLNTHAKLGTNKKLNLRMRFDKDILEDVSSGAPRPEITTFQVVIRLGGIGVGETDVIFRDETVWDIYWNPNIAYTDYSVDLSSVIDAWQGATGKTMATLSYIQLLFTPSNNAAYLGDYYIASASYGDIDYIPFATGQSLNINDNSGIAKYQYTYTQPGTYQVVVIGTNTSMKNYSGSGYKDNVGNKINASEYNYNTQQSTIDITVHP</sequence>
<name>A0A415LWY2_BACT4</name>
<dbReference type="EMBL" id="QROV01000024">
    <property type="protein sequence ID" value="RHL55330.1"/>
    <property type="molecule type" value="Genomic_DNA"/>
</dbReference>
<proteinExistence type="predicted"/>
<dbReference type="PROSITE" id="PS51257">
    <property type="entry name" value="PROKAR_LIPOPROTEIN"/>
    <property type="match status" value="1"/>
</dbReference>
<evidence type="ECO:0000313" key="5">
    <source>
        <dbReference type="Proteomes" id="UP001156218"/>
    </source>
</evidence>
<keyword evidence="1" id="KW-0732">Signal</keyword>
<evidence type="ECO:0000313" key="4">
    <source>
        <dbReference type="Proteomes" id="UP000283616"/>
    </source>
</evidence>
<dbReference type="AlphaFoldDB" id="A0A415LWY2"/>
<accession>A0A415LWY2</accession>
<dbReference type="Proteomes" id="UP000283616">
    <property type="component" value="Unassembled WGS sequence"/>
</dbReference>